<dbReference type="PROSITE" id="PS51194">
    <property type="entry name" value="HELICASE_CTER"/>
    <property type="match status" value="1"/>
</dbReference>
<evidence type="ECO:0000256" key="2">
    <source>
        <dbReference type="ARBA" id="ARBA00022741"/>
    </source>
</evidence>
<dbReference type="Pfam" id="PF04408">
    <property type="entry name" value="WHD_HA2"/>
    <property type="match status" value="1"/>
</dbReference>
<dbReference type="PROSITE" id="PS50126">
    <property type="entry name" value="S1"/>
    <property type="match status" value="1"/>
</dbReference>
<dbReference type="Gene3D" id="2.40.50.140">
    <property type="entry name" value="Nucleic acid-binding proteins"/>
    <property type="match status" value="1"/>
</dbReference>
<dbReference type="EC" id="3.6.4.13" evidence="1"/>
<dbReference type="PANTHER" id="PTHR18934">
    <property type="entry name" value="ATP-DEPENDENT RNA HELICASE"/>
    <property type="match status" value="1"/>
</dbReference>
<evidence type="ECO:0000259" key="9">
    <source>
        <dbReference type="PROSITE" id="PS51194"/>
    </source>
</evidence>
<dbReference type="PROSITE" id="PS00690">
    <property type="entry name" value="DEAH_ATP_HELICASE"/>
    <property type="match status" value="1"/>
</dbReference>
<dbReference type="InterPro" id="IPR027417">
    <property type="entry name" value="P-loop_NTPase"/>
</dbReference>
<evidence type="ECO:0000256" key="6">
    <source>
        <dbReference type="SAM" id="MobiDB-lite"/>
    </source>
</evidence>
<dbReference type="Pfam" id="PF21010">
    <property type="entry name" value="HA2_C"/>
    <property type="match status" value="1"/>
</dbReference>
<dbReference type="CDD" id="cd18791">
    <property type="entry name" value="SF2_C_RHA"/>
    <property type="match status" value="1"/>
</dbReference>
<dbReference type="PANTHER" id="PTHR18934:SF85">
    <property type="entry name" value="ATP-DEPENDENT RNA HELICASE DHX8"/>
    <property type="match status" value="1"/>
</dbReference>
<feature type="region of interest" description="Disordered" evidence="6">
    <location>
        <begin position="963"/>
        <end position="984"/>
    </location>
</feature>
<dbReference type="InterPro" id="IPR048333">
    <property type="entry name" value="HA2_WH"/>
</dbReference>
<dbReference type="InterPro" id="IPR002464">
    <property type="entry name" value="DNA/RNA_helicase_DEAH_CS"/>
</dbReference>
<keyword evidence="2" id="KW-0547">Nucleotide-binding</keyword>
<dbReference type="Gene3D" id="3.40.50.300">
    <property type="entry name" value="P-loop containing nucleotide triphosphate hydrolases"/>
    <property type="match status" value="2"/>
</dbReference>
<evidence type="ECO:0000256" key="4">
    <source>
        <dbReference type="ARBA" id="ARBA00022840"/>
    </source>
</evidence>
<proteinExistence type="predicted"/>
<dbReference type="SMART" id="SM00847">
    <property type="entry name" value="HA2"/>
    <property type="match status" value="1"/>
</dbReference>
<dbReference type="SUPFAM" id="SSF50249">
    <property type="entry name" value="Nucleic acid-binding proteins"/>
    <property type="match status" value="1"/>
</dbReference>
<dbReference type="InterPro" id="IPR014001">
    <property type="entry name" value="Helicase_ATP-bd"/>
</dbReference>
<reference evidence="10 11" key="1">
    <citation type="journal article" date="2023" name="Commun. Biol.">
        <title>Genome analysis of Parmales, the sister group of diatoms, reveals the evolutionary specialization of diatoms from phago-mixotrophs to photoautotrophs.</title>
        <authorList>
            <person name="Ban H."/>
            <person name="Sato S."/>
            <person name="Yoshikawa S."/>
            <person name="Yamada K."/>
            <person name="Nakamura Y."/>
            <person name="Ichinomiya M."/>
            <person name="Sato N."/>
            <person name="Blanc-Mathieu R."/>
            <person name="Endo H."/>
            <person name="Kuwata A."/>
            <person name="Ogata H."/>
        </authorList>
    </citation>
    <scope>NUCLEOTIDE SEQUENCE [LARGE SCALE GENOMIC DNA]</scope>
</reference>
<keyword evidence="5" id="KW-0507">mRNA processing</keyword>
<evidence type="ECO:0000313" key="11">
    <source>
        <dbReference type="Proteomes" id="UP001165060"/>
    </source>
</evidence>
<feature type="region of interest" description="Disordered" evidence="6">
    <location>
        <begin position="91"/>
        <end position="168"/>
    </location>
</feature>
<feature type="domain" description="Helicase ATP-binding" evidence="8">
    <location>
        <begin position="514"/>
        <end position="679"/>
    </location>
</feature>
<evidence type="ECO:0000259" key="7">
    <source>
        <dbReference type="PROSITE" id="PS50126"/>
    </source>
</evidence>
<feature type="compositionally biased region" description="Basic and acidic residues" evidence="6">
    <location>
        <begin position="139"/>
        <end position="148"/>
    </location>
</feature>
<dbReference type="PROSITE" id="PS51192">
    <property type="entry name" value="HELICASE_ATP_BIND_1"/>
    <property type="match status" value="1"/>
</dbReference>
<feature type="domain" description="S1 motif" evidence="7">
    <location>
        <begin position="198"/>
        <end position="267"/>
    </location>
</feature>
<dbReference type="Pfam" id="PF00270">
    <property type="entry name" value="DEAD"/>
    <property type="match status" value="1"/>
</dbReference>
<dbReference type="Proteomes" id="UP001165060">
    <property type="component" value="Unassembled WGS sequence"/>
</dbReference>
<dbReference type="Pfam" id="PF00575">
    <property type="entry name" value="S1"/>
    <property type="match status" value="1"/>
</dbReference>
<accession>A0ABQ6MUV0</accession>
<dbReference type="InterPro" id="IPR011545">
    <property type="entry name" value="DEAD/DEAH_box_helicase_dom"/>
</dbReference>
<dbReference type="SMART" id="SM00490">
    <property type="entry name" value="HELICc"/>
    <property type="match status" value="1"/>
</dbReference>
<gene>
    <name evidence="10" type="ORF">TeGR_g7462</name>
</gene>
<keyword evidence="11" id="KW-1185">Reference proteome</keyword>
<dbReference type="SUPFAM" id="SSF52540">
    <property type="entry name" value="P-loop containing nucleoside triphosphate hydrolases"/>
    <property type="match status" value="1"/>
</dbReference>
<sequence length="984" mass="107844">MSSLPLTALERLQSLSLVSKVCSSLDTHLGLSDKTLAEFIISLAEATPSDAAAFHAALAANGAEFPLEIAVALLQLVNDMSPRLARKAKLAQAKRQLQQSAGRKAGGGAGDAGEPAAEPKSKLAAEFSGLARPNSKPMGMDDFREVNPRDMPPPPPQGSAAAQGETSRRNLSNLPAWMVDEAEGEGVKAPDAKLLELHKIYSGSVRQVKDFGVFVTIDIPGQPEGLVHISQLSQTMVNKPEEVVKKNQKVKVKVIALTSNRTSLSMKEVDQETGKDLFTFRQQAHATGPEGAAPSAASMRTQTMNRGVDVQALKARQEEEEAKGNLRRKKQLTEQELFEAQQLIRSGVLPVEQYPTYDAQGGGMLNVEETEEETEVDLQDMEPAFLKGQTRRGGKIVENNVKIVANPDGSLQRAAMQQSSLAKERRELRQAQANNLIDSIPKDLNRPWEDPMPDAGERHFAAELRSINMTSLEGAPEWKQKAEGKTLSYGIVSNKSITDQRAGLPIAKLKKELIGAFNSNQVLVVIGETGSGKTTQMTQYMVEMGLTKGKKGIIGCTQPRRVAALSVAKRVAEEYGCMLGEQVGYSIRFDDMTSPETIIKYMTDGMLMREYLADNDLTKYSCLMLDEAHERTIHTDVLFGLLKDLLRRRPSLKLIVTSATLDAEKFSKYFFDCPIFTIPGRTFPVTVMYTKEPEPDYLDACLITVMQIHLSEPAGDILVFLTGQEEIDTCCETLYTRMQALGDLAPELIVLPVYSALPAEMQSRIFDPAPTGSRKVVVATNIAEASLTIDGIYYVVDPGFSKQKVFNPKLGMDSLVVTPISQASARQRAGRAGRTGPGKCYRLYTEIAYKNEMIPTNIPEIQRTNLGNVVLQLKAMGINDLLGFDFMDPPPVATMITAMEGLYALGALDEEGLLTRLGRKMAEFPLEPNLSKMLLLSVDLGCSDEILTIVSLLSVDNPFYRPKDKQSQADMKKAKFHQAEGDHL</sequence>
<dbReference type="InterPro" id="IPR007502">
    <property type="entry name" value="Helicase-assoc_dom"/>
</dbReference>
<feature type="compositionally biased region" description="Low complexity" evidence="6">
    <location>
        <begin position="91"/>
        <end position="103"/>
    </location>
</feature>
<dbReference type="Gene3D" id="1.20.120.1080">
    <property type="match status" value="1"/>
</dbReference>
<dbReference type="SMART" id="SM00487">
    <property type="entry name" value="DEXDc"/>
    <property type="match status" value="1"/>
</dbReference>
<dbReference type="InterPro" id="IPR003029">
    <property type="entry name" value="S1_domain"/>
</dbReference>
<evidence type="ECO:0000256" key="3">
    <source>
        <dbReference type="ARBA" id="ARBA00022801"/>
    </source>
</evidence>
<dbReference type="EMBL" id="BRYB01000607">
    <property type="protein sequence ID" value="GMI33864.1"/>
    <property type="molecule type" value="Genomic_DNA"/>
</dbReference>
<feature type="domain" description="Helicase C-terminal" evidence="9">
    <location>
        <begin position="704"/>
        <end position="877"/>
    </location>
</feature>
<protein>
    <recommendedName>
        <fullName evidence="1">RNA helicase</fullName>
        <ecNumber evidence="1">3.6.4.13</ecNumber>
    </recommendedName>
</protein>
<feature type="non-terminal residue" evidence="10">
    <location>
        <position position="984"/>
    </location>
</feature>
<evidence type="ECO:0000259" key="8">
    <source>
        <dbReference type="PROSITE" id="PS51192"/>
    </source>
</evidence>
<dbReference type="Pfam" id="PF00271">
    <property type="entry name" value="Helicase_C"/>
    <property type="match status" value="1"/>
</dbReference>
<keyword evidence="3" id="KW-0378">Hydrolase</keyword>
<evidence type="ECO:0000256" key="1">
    <source>
        <dbReference type="ARBA" id="ARBA00012552"/>
    </source>
</evidence>
<keyword evidence="4" id="KW-0067">ATP-binding</keyword>
<organism evidence="10 11">
    <name type="scientific">Tetraparma gracilis</name>
    <dbReference type="NCBI Taxonomy" id="2962635"/>
    <lineage>
        <taxon>Eukaryota</taxon>
        <taxon>Sar</taxon>
        <taxon>Stramenopiles</taxon>
        <taxon>Ochrophyta</taxon>
        <taxon>Bolidophyceae</taxon>
        <taxon>Parmales</taxon>
        <taxon>Triparmaceae</taxon>
        <taxon>Tetraparma</taxon>
    </lineage>
</organism>
<dbReference type="SMART" id="SM00316">
    <property type="entry name" value="S1"/>
    <property type="match status" value="1"/>
</dbReference>
<comment type="caution">
    <text evidence="10">The sequence shown here is derived from an EMBL/GenBank/DDBJ whole genome shotgun (WGS) entry which is preliminary data.</text>
</comment>
<dbReference type="InterPro" id="IPR001650">
    <property type="entry name" value="Helicase_C-like"/>
</dbReference>
<keyword evidence="5" id="KW-0508">mRNA splicing</keyword>
<name>A0ABQ6MUV0_9STRA</name>
<evidence type="ECO:0000256" key="5">
    <source>
        <dbReference type="ARBA" id="ARBA00023187"/>
    </source>
</evidence>
<evidence type="ECO:0000313" key="10">
    <source>
        <dbReference type="EMBL" id="GMI33864.1"/>
    </source>
</evidence>
<dbReference type="InterPro" id="IPR012340">
    <property type="entry name" value="NA-bd_OB-fold"/>
</dbReference>